<keyword evidence="3" id="KW-1185">Reference proteome</keyword>
<dbReference type="EMBL" id="LAJG01000005">
    <property type="protein sequence ID" value="KKB81272.1"/>
    <property type="molecule type" value="Genomic_DNA"/>
</dbReference>
<dbReference type="AlphaFoldDB" id="A0A0F5LI64"/>
<feature type="region of interest" description="Disordered" evidence="1">
    <location>
        <begin position="1"/>
        <end position="20"/>
    </location>
</feature>
<name>A0A0F5LI64_9HYPH</name>
<reference evidence="2 3" key="1">
    <citation type="submission" date="2015-03" db="EMBL/GenBank/DDBJ databases">
        <authorList>
            <person name="Hassan Y.I."/>
            <person name="Lepp D."/>
            <person name="Zhou T."/>
        </authorList>
    </citation>
    <scope>NUCLEOTIDE SEQUENCE [LARGE SCALE GENOMIC DNA]</scope>
    <source>
        <strain evidence="2 3">GH2-10</strain>
    </source>
</reference>
<accession>A0A0F5LI64</accession>
<dbReference type="RefSeq" id="WP_046141619.1">
    <property type="nucleotide sequence ID" value="NZ_LAJG01000005.1"/>
</dbReference>
<protein>
    <submittedName>
        <fullName evidence="2">Uncharacterized protein</fullName>
    </submittedName>
</protein>
<dbReference type="Proteomes" id="UP000033514">
    <property type="component" value="Unassembled WGS sequence"/>
</dbReference>
<proteinExistence type="predicted"/>
<comment type="caution">
    <text evidence="2">The sequence shown here is derived from an EMBL/GenBank/DDBJ whole genome shotgun (WGS) entry which is preliminary data.</text>
</comment>
<evidence type="ECO:0000313" key="3">
    <source>
        <dbReference type="Proteomes" id="UP000033514"/>
    </source>
</evidence>
<sequence>MTQLANRMDTVAPASSKPGAGMRASGPFCGLIDAVIVHEPVLETFSGSVPHDAAQAIWVWVTRDLCNDIFAPEALSAGTLMAADVEAAMPEILSRMKAGLAQGQADAEGARRLAAQLGREDVRQHLPTLMLALRNRALLGKAQAFGRATNSISDETALGTAMHAMPLQDPPLAALVFHAATGQVANPTKMILAAIKLAGAATEGAVQRVGLGPLIEAHIAHAQNQLRFFQVNGPFADVDMVCRALERFHRLVRSLTGYLEFSRGSHSTTTLSAITKHVSDRIEPRIKDVVTDLNQAMRRRDTSDRLDTDKLLAAVGGIYLLATVRDCRDSLALNTVFEQAWNQSGQALEIHIQRNMELFKENPDDPNTMARLDAVIQMAQIRFSPEYAETLKRARQAAERRA</sequence>
<gene>
    <name evidence="2" type="ORF">VW35_03915</name>
</gene>
<evidence type="ECO:0000313" key="2">
    <source>
        <dbReference type="EMBL" id="KKB81272.1"/>
    </source>
</evidence>
<dbReference type="OrthoDB" id="7941864at2"/>
<dbReference type="PATRIC" id="fig|361041.3.peg.4185"/>
<evidence type="ECO:0000256" key="1">
    <source>
        <dbReference type="SAM" id="MobiDB-lite"/>
    </source>
</evidence>
<organism evidence="2 3">
    <name type="scientific">Devosia soli</name>
    <dbReference type="NCBI Taxonomy" id="361041"/>
    <lineage>
        <taxon>Bacteria</taxon>
        <taxon>Pseudomonadati</taxon>
        <taxon>Pseudomonadota</taxon>
        <taxon>Alphaproteobacteria</taxon>
        <taxon>Hyphomicrobiales</taxon>
        <taxon>Devosiaceae</taxon>
        <taxon>Devosia</taxon>
    </lineage>
</organism>